<organism evidence="2">
    <name type="scientific">Candidatus Kentrum sp. TC</name>
    <dbReference type="NCBI Taxonomy" id="2126339"/>
    <lineage>
        <taxon>Bacteria</taxon>
        <taxon>Pseudomonadati</taxon>
        <taxon>Pseudomonadota</taxon>
        <taxon>Gammaproteobacteria</taxon>
        <taxon>Candidatus Kentrum</taxon>
    </lineage>
</organism>
<dbReference type="AlphaFoldDB" id="A0A450Z233"/>
<dbReference type="EMBL" id="CAADFS010000052">
    <property type="protein sequence ID" value="VFK47827.1"/>
    <property type="molecule type" value="Genomic_DNA"/>
</dbReference>
<dbReference type="GO" id="GO:0006313">
    <property type="term" value="P:DNA transposition"/>
    <property type="evidence" value="ECO:0007669"/>
    <property type="project" value="InterPro"/>
</dbReference>
<dbReference type="InterPro" id="IPR047650">
    <property type="entry name" value="Transpos_IS110"/>
</dbReference>
<dbReference type="InterPro" id="IPR003346">
    <property type="entry name" value="Transposase_20"/>
</dbReference>
<accession>A0A450Z233</accession>
<name>A0A450Z233_9GAMM</name>
<dbReference type="GO" id="GO:0004803">
    <property type="term" value="F:transposase activity"/>
    <property type="evidence" value="ECO:0007669"/>
    <property type="project" value="InterPro"/>
</dbReference>
<dbReference type="Pfam" id="PF02371">
    <property type="entry name" value="Transposase_20"/>
    <property type="match status" value="1"/>
</dbReference>
<protein>
    <submittedName>
        <fullName evidence="2">Transposase IS116/IS110/IS902 family protein</fullName>
    </submittedName>
</protein>
<sequence>MRKYEEIVKEKIRPCPEYQSLTKVSGIGMVLGPTITLETGNINRFSKVGDYASYCRCMGSKRTSNGKTKGRGNTKNGNKCLAWTYMEAVNFAMRYNPRIKRYYQRKNPKTNGLIAIKTVAHKLARACYYVLRDGAEFDMKRAFTWNSKQTRLWVEVVNPQMSWYPGHEI</sequence>
<dbReference type="GO" id="GO:0003677">
    <property type="term" value="F:DNA binding"/>
    <property type="evidence" value="ECO:0007669"/>
    <property type="project" value="InterPro"/>
</dbReference>
<dbReference type="PANTHER" id="PTHR33055:SF15">
    <property type="entry name" value="TRANSPOSASE-RELATED"/>
    <property type="match status" value="1"/>
</dbReference>
<proteinExistence type="predicted"/>
<evidence type="ECO:0000313" key="2">
    <source>
        <dbReference type="EMBL" id="VFK47827.1"/>
    </source>
</evidence>
<gene>
    <name evidence="2" type="ORF">BECKTC1821D_GA0114238_10529</name>
</gene>
<evidence type="ECO:0000259" key="1">
    <source>
        <dbReference type="Pfam" id="PF02371"/>
    </source>
</evidence>
<dbReference type="PANTHER" id="PTHR33055">
    <property type="entry name" value="TRANSPOSASE FOR INSERTION SEQUENCE ELEMENT IS1111A"/>
    <property type="match status" value="1"/>
</dbReference>
<reference evidence="2" key="1">
    <citation type="submission" date="2019-02" db="EMBL/GenBank/DDBJ databases">
        <authorList>
            <person name="Gruber-Vodicka R. H."/>
            <person name="Seah K. B. B."/>
        </authorList>
    </citation>
    <scope>NUCLEOTIDE SEQUENCE</scope>
    <source>
        <strain evidence="2">BECK_BZ123</strain>
    </source>
</reference>
<feature type="domain" description="Transposase IS116/IS110/IS902 C-terminal" evidence="1">
    <location>
        <begin position="19"/>
        <end position="104"/>
    </location>
</feature>